<keyword evidence="3" id="KW-1185">Reference proteome</keyword>
<dbReference type="Proteomes" id="UP000813824">
    <property type="component" value="Unassembled WGS sequence"/>
</dbReference>
<dbReference type="AlphaFoldDB" id="A0A8K0UH39"/>
<evidence type="ECO:0000256" key="1">
    <source>
        <dbReference type="SAM" id="SignalP"/>
    </source>
</evidence>
<keyword evidence="1" id="KW-0732">Signal</keyword>
<feature type="chain" id="PRO_5035451251" evidence="1">
    <location>
        <begin position="21"/>
        <end position="189"/>
    </location>
</feature>
<evidence type="ECO:0000313" key="2">
    <source>
        <dbReference type="EMBL" id="KAH8091671.1"/>
    </source>
</evidence>
<protein>
    <submittedName>
        <fullName evidence="2">Uncharacterized protein</fullName>
    </submittedName>
</protein>
<sequence>MKITLLSLVSLAILTSTVSARSEAGGLEADFGVSTIYHLPTKRDEDGGLEADFGVSTVYHFPPKRDEDLEAIDQIFIDGDYRYVATREIEALENVFIDNAYAYATPVAQKRDNQVEDANGVFLDGSYIYPPIKREETVDQRFDVVDAQYELYDKREDTVDEMFALSVDGQYAKSAYQGDKRDCFKCGII</sequence>
<name>A0A8K0UH39_9AGAR</name>
<organism evidence="2 3">
    <name type="scientific">Cristinia sonorae</name>
    <dbReference type="NCBI Taxonomy" id="1940300"/>
    <lineage>
        <taxon>Eukaryota</taxon>
        <taxon>Fungi</taxon>
        <taxon>Dikarya</taxon>
        <taxon>Basidiomycota</taxon>
        <taxon>Agaricomycotina</taxon>
        <taxon>Agaricomycetes</taxon>
        <taxon>Agaricomycetidae</taxon>
        <taxon>Agaricales</taxon>
        <taxon>Pleurotineae</taxon>
        <taxon>Stephanosporaceae</taxon>
        <taxon>Cristinia</taxon>
    </lineage>
</organism>
<gene>
    <name evidence="2" type="ORF">BXZ70DRAFT_1011076</name>
</gene>
<proteinExistence type="predicted"/>
<dbReference type="EMBL" id="JAEVFJ010000035">
    <property type="protein sequence ID" value="KAH8091671.1"/>
    <property type="molecule type" value="Genomic_DNA"/>
</dbReference>
<accession>A0A8K0UH39</accession>
<evidence type="ECO:0000313" key="3">
    <source>
        <dbReference type="Proteomes" id="UP000813824"/>
    </source>
</evidence>
<comment type="caution">
    <text evidence="2">The sequence shown here is derived from an EMBL/GenBank/DDBJ whole genome shotgun (WGS) entry which is preliminary data.</text>
</comment>
<reference evidence="2" key="1">
    <citation type="journal article" date="2021" name="New Phytol.">
        <title>Evolutionary innovations through gain and loss of genes in the ectomycorrhizal Boletales.</title>
        <authorList>
            <person name="Wu G."/>
            <person name="Miyauchi S."/>
            <person name="Morin E."/>
            <person name="Kuo A."/>
            <person name="Drula E."/>
            <person name="Varga T."/>
            <person name="Kohler A."/>
            <person name="Feng B."/>
            <person name="Cao Y."/>
            <person name="Lipzen A."/>
            <person name="Daum C."/>
            <person name="Hundley H."/>
            <person name="Pangilinan J."/>
            <person name="Johnson J."/>
            <person name="Barry K."/>
            <person name="LaButti K."/>
            <person name="Ng V."/>
            <person name="Ahrendt S."/>
            <person name="Min B."/>
            <person name="Choi I.G."/>
            <person name="Park H."/>
            <person name="Plett J.M."/>
            <person name="Magnuson J."/>
            <person name="Spatafora J.W."/>
            <person name="Nagy L.G."/>
            <person name="Henrissat B."/>
            <person name="Grigoriev I.V."/>
            <person name="Yang Z.L."/>
            <person name="Xu J."/>
            <person name="Martin F.M."/>
        </authorList>
    </citation>
    <scope>NUCLEOTIDE SEQUENCE</scope>
    <source>
        <strain evidence="2">KKN 215</strain>
    </source>
</reference>
<feature type="signal peptide" evidence="1">
    <location>
        <begin position="1"/>
        <end position="20"/>
    </location>
</feature>